<accession>A0ABP6TBM7</accession>
<name>A0ABP6TBM7_9ACTN</name>
<evidence type="ECO:0008006" key="3">
    <source>
        <dbReference type="Google" id="ProtNLM"/>
    </source>
</evidence>
<keyword evidence="2" id="KW-1185">Reference proteome</keyword>
<evidence type="ECO:0000313" key="1">
    <source>
        <dbReference type="EMBL" id="GAA3397528.1"/>
    </source>
</evidence>
<dbReference type="Proteomes" id="UP001501676">
    <property type="component" value="Unassembled WGS sequence"/>
</dbReference>
<dbReference type="EMBL" id="BAAAYN010000066">
    <property type="protein sequence ID" value="GAA3397528.1"/>
    <property type="molecule type" value="Genomic_DNA"/>
</dbReference>
<proteinExistence type="predicted"/>
<comment type="caution">
    <text evidence="1">The sequence shown here is derived from an EMBL/GenBank/DDBJ whole genome shotgun (WGS) entry which is preliminary data.</text>
</comment>
<sequence>MTEEEARIRRQSEGISVWRHDCGWDPTKVGKRLGWLEHDVTRRLWALSSKGIEALNRPIEETYAAMDASRAAYGRGKPAA</sequence>
<gene>
    <name evidence="1" type="ORF">GCM10020369_78080</name>
</gene>
<protein>
    <recommendedName>
        <fullName evidence="3">Helix-turn-helix DNA binding domain protein</fullName>
    </recommendedName>
</protein>
<reference evidence="2" key="1">
    <citation type="journal article" date="2019" name="Int. J. Syst. Evol. Microbiol.">
        <title>The Global Catalogue of Microorganisms (GCM) 10K type strain sequencing project: providing services to taxonomists for standard genome sequencing and annotation.</title>
        <authorList>
            <consortium name="The Broad Institute Genomics Platform"/>
            <consortium name="The Broad Institute Genome Sequencing Center for Infectious Disease"/>
            <person name="Wu L."/>
            <person name="Ma J."/>
        </authorList>
    </citation>
    <scope>NUCLEOTIDE SEQUENCE [LARGE SCALE GENOMIC DNA]</scope>
    <source>
        <strain evidence="2">JCM 9458</strain>
    </source>
</reference>
<evidence type="ECO:0000313" key="2">
    <source>
        <dbReference type="Proteomes" id="UP001501676"/>
    </source>
</evidence>
<organism evidence="1 2">
    <name type="scientific">Cryptosporangium minutisporangium</name>
    <dbReference type="NCBI Taxonomy" id="113569"/>
    <lineage>
        <taxon>Bacteria</taxon>
        <taxon>Bacillati</taxon>
        <taxon>Actinomycetota</taxon>
        <taxon>Actinomycetes</taxon>
        <taxon>Cryptosporangiales</taxon>
        <taxon>Cryptosporangiaceae</taxon>
        <taxon>Cryptosporangium</taxon>
    </lineage>
</organism>